<dbReference type="Pfam" id="PF13567">
    <property type="entry name" value="DUF4131"/>
    <property type="match status" value="1"/>
</dbReference>
<keyword evidence="10" id="KW-1185">Reference proteome</keyword>
<feature type="transmembrane region" description="Helical" evidence="6">
    <location>
        <begin position="363"/>
        <end position="382"/>
    </location>
</feature>
<dbReference type="InterPro" id="IPR004477">
    <property type="entry name" value="ComEC_N"/>
</dbReference>
<feature type="transmembrane region" description="Helical" evidence="6">
    <location>
        <begin position="394"/>
        <end position="419"/>
    </location>
</feature>
<feature type="domain" description="DUF4131" evidence="8">
    <location>
        <begin position="42"/>
        <end position="196"/>
    </location>
</feature>
<evidence type="ECO:0000313" key="9">
    <source>
        <dbReference type="EMBL" id="SEP56183.1"/>
    </source>
</evidence>
<dbReference type="GO" id="GO:0005886">
    <property type="term" value="C:plasma membrane"/>
    <property type="evidence" value="ECO:0007669"/>
    <property type="project" value="UniProtKB-SubCell"/>
</dbReference>
<evidence type="ECO:0000256" key="1">
    <source>
        <dbReference type="ARBA" id="ARBA00004651"/>
    </source>
</evidence>
<sequence length="680" mass="71373">MQLFTLIGAALVGQRGHLFHWVPVCLSIGIGGYFALLSEPGWPIYGGLAVAVTVLSGLAWHARPEVAPLIWAVMLIAAGVALAGARAHAVAEPVLGWRYYGPVEGRVVGIDRSGSDALRLTLDRVVLRDTDPARTPARVRVSLHGDRAWHDPAPGQVVILTAHLSPPSGPVEPGGFDFRRHAWFQGVGAVGYSRTPVLLLEPNQGGMPVFAARMVLSDKVQRALPDEVGAFAAAIMTGDRSGMGQDTLEALRASNLAHLLAISGLHMGLLAGFVFAAFRLGFAAAPVVGLRLPAKKLSAGIALSVAAGYLLLSGGNIATERAFVMVAVMLIAVMFDRRALSLRAVAVAALIVLVWRPEALLGPGFQMSFAATTALVAVFGVIRDQGWTLGPRWLRPVMAVVISSAVAGAATGPVGAAHFNQLSHFGLPANLLSVPLMGVLVMPSAVVAALLMPFGAEGPALWIMGLGLRWILGVAHWVAGLDGALGQVVSPPWAVLPTMAFGALVVILWQGRARWTGLGACFLAAGLWVRADRPLVLIDATGNLVGVMTDQGRALSKPRGAGFAARNWLENDGDGADQAEAAVRWPETVRVNGLTLRALSGKRAATNATCLQGEWLISNVVLPENLPCRVTDPHILSQIGALAVYSGDPSRIISVRDLTGVRLWSVGPKPRKQAASAPAQ</sequence>
<keyword evidence="2" id="KW-1003">Cell membrane</keyword>
<comment type="subcellular location">
    <subcellularLocation>
        <location evidence="1">Cell membrane</location>
        <topology evidence="1">Multi-pass membrane protein</topology>
    </subcellularLocation>
</comment>
<feature type="transmembrane region" description="Helical" evidence="6">
    <location>
        <begin position="44"/>
        <end position="62"/>
    </location>
</feature>
<dbReference type="PANTHER" id="PTHR30619:SF1">
    <property type="entry name" value="RECOMBINATION PROTEIN 2"/>
    <property type="match status" value="1"/>
</dbReference>
<evidence type="ECO:0000256" key="2">
    <source>
        <dbReference type="ARBA" id="ARBA00022475"/>
    </source>
</evidence>
<reference evidence="9 10" key="1">
    <citation type="submission" date="2016-10" db="EMBL/GenBank/DDBJ databases">
        <authorList>
            <person name="de Groot N.N."/>
        </authorList>
    </citation>
    <scope>NUCLEOTIDE SEQUENCE [LARGE SCALE GENOMIC DNA]</scope>
    <source>
        <strain evidence="9 10">DSM 22007</strain>
    </source>
</reference>
<feature type="transmembrane region" description="Helical" evidence="6">
    <location>
        <begin position="298"/>
        <end position="319"/>
    </location>
</feature>
<evidence type="ECO:0000313" key="10">
    <source>
        <dbReference type="Proteomes" id="UP000198634"/>
    </source>
</evidence>
<evidence type="ECO:0000256" key="3">
    <source>
        <dbReference type="ARBA" id="ARBA00022692"/>
    </source>
</evidence>
<dbReference type="STRING" id="657014.SAMN04488092_101152"/>
<feature type="transmembrane region" description="Helical" evidence="6">
    <location>
        <begin position="459"/>
        <end position="479"/>
    </location>
</feature>
<keyword evidence="5 6" id="KW-0472">Membrane</keyword>
<dbReference type="PANTHER" id="PTHR30619">
    <property type="entry name" value="DNA INTERNALIZATION/COMPETENCE PROTEIN COMEC/REC2"/>
    <property type="match status" value="1"/>
</dbReference>
<feature type="transmembrane region" description="Helical" evidence="6">
    <location>
        <begin position="491"/>
        <end position="509"/>
    </location>
</feature>
<proteinExistence type="predicted"/>
<feature type="transmembrane region" description="Helical" evidence="6">
    <location>
        <begin position="340"/>
        <end position="357"/>
    </location>
</feature>
<dbReference type="InterPro" id="IPR025405">
    <property type="entry name" value="DUF4131"/>
</dbReference>
<dbReference type="AlphaFoldDB" id="A0A1H8YVV1"/>
<evidence type="ECO:0000256" key="5">
    <source>
        <dbReference type="ARBA" id="ARBA00023136"/>
    </source>
</evidence>
<feature type="transmembrane region" description="Helical" evidence="6">
    <location>
        <begin position="431"/>
        <end position="452"/>
    </location>
</feature>
<keyword evidence="4 6" id="KW-1133">Transmembrane helix</keyword>
<dbReference type="Pfam" id="PF03772">
    <property type="entry name" value="Competence"/>
    <property type="match status" value="1"/>
</dbReference>
<organism evidence="9 10">
    <name type="scientific">Thalassovita taeanensis</name>
    <dbReference type="NCBI Taxonomy" id="657014"/>
    <lineage>
        <taxon>Bacteria</taxon>
        <taxon>Pseudomonadati</taxon>
        <taxon>Pseudomonadota</taxon>
        <taxon>Alphaproteobacteria</taxon>
        <taxon>Rhodobacterales</taxon>
        <taxon>Roseobacteraceae</taxon>
        <taxon>Thalassovita</taxon>
    </lineage>
</organism>
<dbReference type="NCBIfam" id="TIGR00360">
    <property type="entry name" value="ComEC_N-term"/>
    <property type="match status" value="1"/>
</dbReference>
<name>A0A1H8YVV1_9RHOB</name>
<evidence type="ECO:0000259" key="8">
    <source>
        <dbReference type="Pfam" id="PF13567"/>
    </source>
</evidence>
<gene>
    <name evidence="9" type="ORF">SAMN04488092_101152</name>
</gene>
<dbReference type="EMBL" id="FOEP01000001">
    <property type="protein sequence ID" value="SEP56183.1"/>
    <property type="molecule type" value="Genomic_DNA"/>
</dbReference>
<feature type="transmembrane region" description="Helical" evidence="6">
    <location>
        <begin position="68"/>
        <end position="89"/>
    </location>
</feature>
<evidence type="ECO:0000256" key="6">
    <source>
        <dbReference type="SAM" id="Phobius"/>
    </source>
</evidence>
<accession>A0A1H8YVV1</accession>
<evidence type="ECO:0000259" key="7">
    <source>
        <dbReference type="Pfam" id="PF03772"/>
    </source>
</evidence>
<evidence type="ECO:0000256" key="4">
    <source>
        <dbReference type="ARBA" id="ARBA00022989"/>
    </source>
</evidence>
<dbReference type="InterPro" id="IPR052159">
    <property type="entry name" value="Competence_DNA_uptake"/>
</dbReference>
<feature type="domain" description="ComEC/Rec2-related protein" evidence="7">
    <location>
        <begin position="236"/>
        <end position="511"/>
    </location>
</feature>
<protein>
    <submittedName>
        <fullName evidence="9">Competence protein ComEC</fullName>
    </submittedName>
</protein>
<feature type="transmembrane region" description="Helical" evidence="6">
    <location>
        <begin position="256"/>
        <end position="278"/>
    </location>
</feature>
<keyword evidence="3 6" id="KW-0812">Transmembrane</keyword>
<dbReference type="Proteomes" id="UP000198634">
    <property type="component" value="Unassembled WGS sequence"/>
</dbReference>
<feature type="transmembrane region" description="Helical" evidence="6">
    <location>
        <begin position="18"/>
        <end position="37"/>
    </location>
</feature>